<dbReference type="AlphaFoldDB" id="A0A0D3KM05"/>
<dbReference type="KEGG" id="ehx:EMIHUDRAFT_351845"/>
<dbReference type="GeneID" id="17282060"/>
<sequence length="193" mass="20039">MQDEASGLASDAALALRLLSRTGTATEDFCDESVLLSAGRAAGLSELGLASGWSHLAREASILLNNILVIRGNAFGVGAALPLRSELRAEEHIAAALSTPDAVPLGQLVAWSRIAFRLTLLPPAADQGGAVGASARLARVLLRLVGWVAKELHGAERAARTQLLCLCENAARSGVNCLLPFRIQVAGVLTASQ</sequence>
<reference evidence="1" key="2">
    <citation type="submission" date="2024-10" db="UniProtKB">
        <authorList>
            <consortium name="EnsemblProtists"/>
        </authorList>
    </citation>
    <scope>IDENTIFICATION</scope>
</reference>
<organism evidence="1 2">
    <name type="scientific">Emiliania huxleyi (strain CCMP1516)</name>
    <dbReference type="NCBI Taxonomy" id="280463"/>
    <lineage>
        <taxon>Eukaryota</taxon>
        <taxon>Haptista</taxon>
        <taxon>Haptophyta</taxon>
        <taxon>Prymnesiophyceae</taxon>
        <taxon>Isochrysidales</taxon>
        <taxon>Noelaerhabdaceae</taxon>
        <taxon>Emiliania</taxon>
    </lineage>
</organism>
<dbReference type="PaxDb" id="2903-EOD36790"/>
<name>A0A0D3KM05_EMIH1</name>
<proteinExistence type="predicted"/>
<accession>A0A0D3KM05</accession>
<protein>
    <submittedName>
        <fullName evidence="1">Uncharacterized protein</fullName>
    </submittedName>
</protein>
<keyword evidence="2" id="KW-1185">Reference proteome</keyword>
<dbReference type="Proteomes" id="UP000013827">
    <property type="component" value="Unassembled WGS sequence"/>
</dbReference>
<dbReference type="EnsemblProtists" id="EOD36790">
    <property type="protein sequence ID" value="EOD36790"/>
    <property type="gene ID" value="EMIHUDRAFT_351845"/>
</dbReference>
<dbReference type="RefSeq" id="XP_005789219.1">
    <property type="nucleotide sequence ID" value="XM_005789162.1"/>
</dbReference>
<evidence type="ECO:0000313" key="2">
    <source>
        <dbReference type="Proteomes" id="UP000013827"/>
    </source>
</evidence>
<reference evidence="2" key="1">
    <citation type="journal article" date="2013" name="Nature">
        <title>Pan genome of the phytoplankton Emiliania underpins its global distribution.</title>
        <authorList>
            <person name="Read B.A."/>
            <person name="Kegel J."/>
            <person name="Klute M.J."/>
            <person name="Kuo A."/>
            <person name="Lefebvre S.C."/>
            <person name="Maumus F."/>
            <person name="Mayer C."/>
            <person name="Miller J."/>
            <person name="Monier A."/>
            <person name="Salamov A."/>
            <person name="Young J."/>
            <person name="Aguilar M."/>
            <person name="Claverie J.M."/>
            <person name="Frickenhaus S."/>
            <person name="Gonzalez K."/>
            <person name="Herman E.K."/>
            <person name="Lin Y.C."/>
            <person name="Napier J."/>
            <person name="Ogata H."/>
            <person name="Sarno A.F."/>
            <person name="Shmutz J."/>
            <person name="Schroeder D."/>
            <person name="de Vargas C."/>
            <person name="Verret F."/>
            <person name="von Dassow P."/>
            <person name="Valentin K."/>
            <person name="Van de Peer Y."/>
            <person name="Wheeler G."/>
            <person name="Dacks J.B."/>
            <person name="Delwiche C.F."/>
            <person name="Dyhrman S.T."/>
            <person name="Glockner G."/>
            <person name="John U."/>
            <person name="Richards T."/>
            <person name="Worden A.Z."/>
            <person name="Zhang X."/>
            <person name="Grigoriev I.V."/>
            <person name="Allen A.E."/>
            <person name="Bidle K."/>
            <person name="Borodovsky M."/>
            <person name="Bowler C."/>
            <person name="Brownlee C."/>
            <person name="Cock J.M."/>
            <person name="Elias M."/>
            <person name="Gladyshev V.N."/>
            <person name="Groth M."/>
            <person name="Guda C."/>
            <person name="Hadaegh A."/>
            <person name="Iglesias-Rodriguez M.D."/>
            <person name="Jenkins J."/>
            <person name="Jones B.M."/>
            <person name="Lawson T."/>
            <person name="Leese F."/>
            <person name="Lindquist E."/>
            <person name="Lobanov A."/>
            <person name="Lomsadze A."/>
            <person name="Malik S.B."/>
            <person name="Marsh M.E."/>
            <person name="Mackinder L."/>
            <person name="Mock T."/>
            <person name="Mueller-Roeber B."/>
            <person name="Pagarete A."/>
            <person name="Parker M."/>
            <person name="Probert I."/>
            <person name="Quesneville H."/>
            <person name="Raines C."/>
            <person name="Rensing S.A."/>
            <person name="Riano-Pachon D.M."/>
            <person name="Richier S."/>
            <person name="Rokitta S."/>
            <person name="Shiraiwa Y."/>
            <person name="Soanes D.M."/>
            <person name="van der Giezen M."/>
            <person name="Wahlund T.M."/>
            <person name="Williams B."/>
            <person name="Wilson W."/>
            <person name="Wolfe G."/>
            <person name="Wurch L.L."/>
        </authorList>
    </citation>
    <scope>NUCLEOTIDE SEQUENCE</scope>
</reference>
<dbReference type="HOGENOM" id="CLU_1411190_0_0_1"/>
<evidence type="ECO:0000313" key="1">
    <source>
        <dbReference type="EnsemblProtists" id="EOD36790"/>
    </source>
</evidence>